<dbReference type="InterPro" id="IPR046349">
    <property type="entry name" value="C1-like_sf"/>
</dbReference>
<keyword evidence="1" id="KW-0597">Phosphoprotein</keyword>
<dbReference type="InterPro" id="IPR011993">
    <property type="entry name" value="PH-like_dom_sf"/>
</dbReference>
<dbReference type="GO" id="GO:0005856">
    <property type="term" value="C:cytoskeleton"/>
    <property type="evidence" value="ECO:0007669"/>
    <property type="project" value="TreeGrafter"/>
</dbReference>
<feature type="region of interest" description="Disordered" evidence="5">
    <location>
        <begin position="15"/>
        <end position="113"/>
    </location>
</feature>
<evidence type="ECO:0000259" key="6">
    <source>
        <dbReference type="PROSITE" id="PS50081"/>
    </source>
</evidence>
<keyword evidence="2" id="KW-0479">Metal-binding</keyword>
<organism evidence="7 8">
    <name type="scientific">Geodia barretti</name>
    <name type="common">Barrett's horny sponge</name>
    <dbReference type="NCBI Taxonomy" id="519541"/>
    <lineage>
        <taxon>Eukaryota</taxon>
        <taxon>Metazoa</taxon>
        <taxon>Porifera</taxon>
        <taxon>Demospongiae</taxon>
        <taxon>Heteroscleromorpha</taxon>
        <taxon>Tetractinellida</taxon>
        <taxon>Astrophorina</taxon>
        <taxon>Geodiidae</taxon>
        <taxon>Geodia</taxon>
    </lineage>
</organism>
<proteinExistence type="predicted"/>
<feature type="compositionally biased region" description="Polar residues" evidence="5">
    <location>
        <begin position="788"/>
        <end position="816"/>
    </location>
</feature>
<dbReference type="PANTHER" id="PTHR22988">
    <property type="entry name" value="MYOTONIC DYSTROPHY S/T KINASE-RELATED"/>
    <property type="match status" value="1"/>
</dbReference>
<gene>
    <name evidence="7" type="ORF">GBAR_LOCUS31004</name>
</gene>
<sequence>NKTVQSLKQELLVEKGDRDQLQSRLTSQQKDLSSLERQLHEARTEVEKMRKMKKTAEDKLSELNRVSRGQEEELSSMTVRLTESTEEVTRIKKMSSQLEREKTQTDLSLKNLQQTHDDLKRRYDDIVDQLKADREKTSDSKSKENSDLLAKLETEAAAHKAARERAEKAESQVSMATLDLKTTQEEARQKQQEVTSLQTKLQALQVETRRRLQSVSDSKRDTEKRVEELQVRERELMEQVSSTTAEKHRLEDTICRLKSEAMASATSVSEAMELLEREKETAAAARSELEQATKAAELAQKNQTTEKEIGQLKAVVDSLHKKLEKALMGKTVAESKLADFEREKKMIELDIQEILVRHKSDVTERMSKFARLEESLVLTQRKLDQKNHENEVFQDNLKQALQQLEERGGHGEELQDKINSLEKELKFMEVKKNEAINKLAQVMFSRTPDRGGSSQQSSGSRRQDREIRKLRGELQHETQKFQNMVRKYQKELEDVSNKIAEEQQLRQDLQVKLIQSEQQLATLKTSLSNGPTMELIDSPAHSDIVSPIVERVTCRLQIPKGHNPRKQGWKEVFMVMSFTNKQLAVYEDEDSLQTKDPLMVYQFSQIYTVRTLNPGEHEILRVKQSDLKKILMLSYIEDGGSAAVALDSSTAVYLQPDQGELKTVRGHQFVEINYHTPSNCDVCSKTLPWSLNIMRRGECSYECQRCHLKCHKEHTERNVEAMQPCVGGEQNIKRQLLLIKDSEELERWYAQLSRITLNSSSSDSASQIPLLRKNSRTGSMRLPGKNRGANTPSAVKSPVSVSTTATPNRSFSTSSHNRLRDPRDSVGGEGSPRPNTYSHAASRPRLRQPLPDSLLRPSEEFGPCSLPNIYLYCNCTFLSKSHCFASKTPPRSWVSFSNLSLLKMTQVCLN</sequence>
<keyword evidence="8" id="KW-1185">Reference proteome</keyword>
<dbReference type="GO" id="GO:0072518">
    <property type="term" value="F:Rho-dependent protein serine/threonine kinase activity"/>
    <property type="evidence" value="ECO:0007669"/>
    <property type="project" value="TreeGrafter"/>
</dbReference>
<dbReference type="AlphaFoldDB" id="A0AA35U0C8"/>
<dbReference type="GO" id="GO:0005737">
    <property type="term" value="C:cytoplasm"/>
    <property type="evidence" value="ECO:0007669"/>
    <property type="project" value="TreeGrafter"/>
</dbReference>
<keyword evidence="7" id="KW-0418">Kinase</keyword>
<feature type="region of interest" description="Disordered" evidence="5">
    <location>
        <begin position="445"/>
        <end position="465"/>
    </location>
</feature>
<evidence type="ECO:0000256" key="1">
    <source>
        <dbReference type="ARBA" id="ARBA00022553"/>
    </source>
</evidence>
<evidence type="ECO:0000313" key="8">
    <source>
        <dbReference type="Proteomes" id="UP001174909"/>
    </source>
</evidence>
<accession>A0AA35U0C8</accession>
<dbReference type="GO" id="GO:0031032">
    <property type="term" value="P:actomyosin structure organization"/>
    <property type="evidence" value="ECO:0007669"/>
    <property type="project" value="TreeGrafter"/>
</dbReference>
<evidence type="ECO:0000313" key="7">
    <source>
        <dbReference type="EMBL" id="CAI8056926.1"/>
    </source>
</evidence>
<feature type="compositionally biased region" description="Low complexity" evidence="5">
    <location>
        <begin position="450"/>
        <end position="460"/>
    </location>
</feature>
<feature type="region of interest" description="Disordered" evidence="5">
    <location>
        <begin position="760"/>
        <end position="854"/>
    </location>
</feature>
<dbReference type="InterPro" id="IPR050839">
    <property type="entry name" value="Rho-assoc_Ser/Thr_Kinase"/>
</dbReference>
<dbReference type="Gene3D" id="2.30.29.30">
    <property type="entry name" value="Pleckstrin-homology domain (PH domain)/Phosphotyrosine-binding domain (PTB)"/>
    <property type="match status" value="1"/>
</dbReference>
<dbReference type="SUPFAM" id="SSF57889">
    <property type="entry name" value="Cysteine-rich domain"/>
    <property type="match status" value="1"/>
</dbReference>
<feature type="non-terminal residue" evidence="7">
    <location>
        <position position="910"/>
    </location>
</feature>
<dbReference type="PANTHER" id="PTHR22988:SF73">
    <property type="entry name" value="RHO-ASSOCIATED PROTEIN KINASE"/>
    <property type="match status" value="1"/>
</dbReference>
<keyword evidence="7" id="KW-0808">Transferase</keyword>
<keyword evidence="3" id="KW-0862">Zinc</keyword>
<reference evidence="7" key="1">
    <citation type="submission" date="2023-03" db="EMBL/GenBank/DDBJ databases">
        <authorList>
            <person name="Steffen K."/>
            <person name="Cardenas P."/>
        </authorList>
    </citation>
    <scope>NUCLEOTIDE SEQUENCE</scope>
</reference>
<comment type="caution">
    <text evidence="7">The sequence shown here is derived from an EMBL/GenBank/DDBJ whole genome shotgun (WGS) entry which is preliminary data.</text>
</comment>
<dbReference type="GO" id="GO:1901888">
    <property type="term" value="P:regulation of cell junction assembly"/>
    <property type="evidence" value="ECO:0007669"/>
    <property type="project" value="TreeGrafter"/>
</dbReference>
<dbReference type="GO" id="GO:0048598">
    <property type="term" value="P:embryonic morphogenesis"/>
    <property type="evidence" value="ECO:0007669"/>
    <property type="project" value="TreeGrafter"/>
</dbReference>
<dbReference type="GO" id="GO:0030866">
    <property type="term" value="P:cortical actin cytoskeleton organization"/>
    <property type="evidence" value="ECO:0007669"/>
    <property type="project" value="TreeGrafter"/>
</dbReference>
<evidence type="ECO:0000256" key="3">
    <source>
        <dbReference type="ARBA" id="ARBA00022833"/>
    </source>
</evidence>
<evidence type="ECO:0000256" key="2">
    <source>
        <dbReference type="ARBA" id="ARBA00022723"/>
    </source>
</evidence>
<dbReference type="InterPro" id="IPR002219">
    <property type="entry name" value="PKC_DAG/PE"/>
</dbReference>
<feature type="compositionally biased region" description="Polar residues" evidence="5">
    <location>
        <begin position="22"/>
        <end position="32"/>
    </location>
</feature>
<keyword evidence="4" id="KW-0175">Coiled coil</keyword>
<evidence type="ECO:0000256" key="4">
    <source>
        <dbReference type="SAM" id="Coils"/>
    </source>
</evidence>
<feature type="domain" description="Phorbol-ester/DAG-type" evidence="6">
    <location>
        <begin position="666"/>
        <end position="725"/>
    </location>
</feature>
<dbReference type="Gene3D" id="3.30.60.20">
    <property type="match status" value="1"/>
</dbReference>
<dbReference type="GO" id="GO:0007266">
    <property type="term" value="P:Rho protein signal transduction"/>
    <property type="evidence" value="ECO:0007669"/>
    <property type="project" value="TreeGrafter"/>
</dbReference>
<feature type="compositionally biased region" description="Basic and acidic residues" evidence="5">
    <location>
        <begin position="33"/>
        <end position="62"/>
    </location>
</feature>
<dbReference type="GO" id="GO:0046872">
    <property type="term" value="F:metal ion binding"/>
    <property type="evidence" value="ECO:0007669"/>
    <property type="project" value="UniProtKB-KW"/>
</dbReference>
<name>A0AA35U0C8_GEOBA</name>
<dbReference type="CDD" id="cd20813">
    <property type="entry name" value="C1_ROCK"/>
    <property type="match status" value="1"/>
</dbReference>
<dbReference type="Proteomes" id="UP001174909">
    <property type="component" value="Unassembled WGS sequence"/>
</dbReference>
<feature type="coiled-coil region" evidence="4">
    <location>
        <begin position="467"/>
        <end position="526"/>
    </location>
</feature>
<protein>
    <submittedName>
        <fullName evidence="7">Rho-associated protein kinase 2</fullName>
    </submittedName>
</protein>
<dbReference type="EMBL" id="CASHTH010004406">
    <property type="protein sequence ID" value="CAI8056926.1"/>
    <property type="molecule type" value="Genomic_DNA"/>
</dbReference>
<dbReference type="SMART" id="SM00109">
    <property type="entry name" value="C1"/>
    <property type="match status" value="1"/>
</dbReference>
<dbReference type="PROSITE" id="PS50081">
    <property type="entry name" value="ZF_DAG_PE_2"/>
    <property type="match status" value="1"/>
</dbReference>
<evidence type="ECO:0000256" key="5">
    <source>
        <dbReference type="SAM" id="MobiDB-lite"/>
    </source>
</evidence>
<dbReference type="GO" id="GO:0000281">
    <property type="term" value="P:mitotic cytokinesis"/>
    <property type="evidence" value="ECO:0007669"/>
    <property type="project" value="TreeGrafter"/>
</dbReference>